<accession>A0A1Q9D1P8</accession>
<name>A0A1Q9D1P8_SYMMI</name>
<feature type="region of interest" description="Disordered" evidence="2">
    <location>
        <begin position="631"/>
        <end position="650"/>
    </location>
</feature>
<feature type="region of interest" description="Disordered" evidence="2">
    <location>
        <begin position="778"/>
        <end position="832"/>
    </location>
</feature>
<protein>
    <submittedName>
        <fullName evidence="3">Uncharacterized protein</fullName>
    </submittedName>
</protein>
<dbReference type="OrthoDB" id="426764at2759"/>
<organism evidence="3 4">
    <name type="scientific">Symbiodinium microadriaticum</name>
    <name type="common">Dinoflagellate</name>
    <name type="synonym">Zooxanthella microadriatica</name>
    <dbReference type="NCBI Taxonomy" id="2951"/>
    <lineage>
        <taxon>Eukaryota</taxon>
        <taxon>Sar</taxon>
        <taxon>Alveolata</taxon>
        <taxon>Dinophyceae</taxon>
        <taxon>Suessiales</taxon>
        <taxon>Symbiodiniaceae</taxon>
        <taxon>Symbiodinium</taxon>
    </lineage>
</organism>
<evidence type="ECO:0000256" key="2">
    <source>
        <dbReference type="SAM" id="MobiDB-lite"/>
    </source>
</evidence>
<evidence type="ECO:0000256" key="1">
    <source>
        <dbReference type="SAM" id="Coils"/>
    </source>
</evidence>
<feature type="compositionally biased region" description="Basic and acidic residues" evidence="2">
    <location>
        <begin position="597"/>
        <end position="614"/>
    </location>
</feature>
<feature type="region of interest" description="Disordered" evidence="2">
    <location>
        <begin position="471"/>
        <end position="518"/>
    </location>
</feature>
<keyword evidence="4" id="KW-1185">Reference proteome</keyword>
<gene>
    <name evidence="3" type="ORF">AK812_SmicGene29451</name>
</gene>
<feature type="compositionally biased region" description="Basic and acidic residues" evidence="2">
    <location>
        <begin position="163"/>
        <end position="175"/>
    </location>
</feature>
<reference evidence="3 4" key="1">
    <citation type="submission" date="2016-02" db="EMBL/GenBank/DDBJ databases">
        <title>Genome analysis of coral dinoflagellate symbionts highlights evolutionary adaptations to a symbiotic lifestyle.</title>
        <authorList>
            <person name="Aranda M."/>
            <person name="Li Y."/>
            <person name="Liew Y.J."/>
            <person name="Baumgarten S."/>
            <person name="Simakov O."/>
            <person name="Wilson M."/>
            <person name="Piel J."/>
            <person name="Ashoor H."/>
            <person name="Bougouffa S."/>
            <person name="Bajic V.B."/>
            <person name="Ryu T."/>
            <person name="Ravasi T."/>
            <person name="Bayer T."/>
            <person name="Micklem G."/>
            <person name="Kim H."/>
            <person name="Bhak J."/>
            <person name="Lajeunesse T.C."/>
            <person name="Voolstra C.R."/>
        </authorList>
    </citation>
    <scope>NUCLEOTIDE SEQUENCE [LARGE SCALE GENOMIC DNA]</scope>
    <source>
        <strain evidence="3 4">CCMP2467</strain>
    </source>
</reference>
<dbReference type="AlphaFoldDB" id="A0A1Q9D1P8"/>
<dbReference type="Proteomes" id="UP000186817">
    <property type="component" value="Unassembled WGS sequence"/>
</dbReference>
<keyword evidence="1" id="KW-0175">Coiled coil</keyword>
<dbReference type="EMBL" id="LSRX01000777">
    <property type="protein sequence ID" value="OLP89110.1"/>
    <property type="molecule type" value="Genomic_DNA"/>
</dbReference>
<feature type="coiled-coil region" evidence="1">
    <location>
        <begin position="717"/>
        <end position="751"/>
    </location>
</feature>
<evidence type="ECO:0000313" key="4">
    <source>
        <dbReference type="Proteomes" id="UP000186817"/>
    </source>
</evidence>
<comment type="caution">
    <text evidence="3">The sequence shown here is derived from an EMBL/GenBank/DDBJ whole genome shotgun (WGS) entry which is preliminary data.</text>
</comment>
<feature type="region of interest" description="Disordered" evidence="2">
    <location>
        <begin position="147"/>
        <end position="177"/>
    </location>
</feature>
<proteinExistence type="predicted"/>
<feature type="region of interest" description="Disordered" evidence="2">
    <location>
        <begin position="597"/>
        <end position="620"/>
    </location>
</feature>
<sequence>MDCASRRVALSTTRLDKNFCPTRASIEGEKDMVKNRMTACCVLLESYVGVIEDEHTGEELEEEVGSHCVLVVGGDLLGPNYVTFDPWGLRGGEVSLWQSHSMAAASPLGWVQLSLPAPRSMEGVEGAEEVEVEDESLASQLSRAMGVGKEADLPDQNGSNTEVKVEDAGDAKTDGDVQAQPAKLQTTEADAGPEVVPAAEDQIDDIVPFICYDEEKGSFSKDDRWILPKRNQFPLIFCALRVRIRLEPIEPSGGSANPWNLTAEQVEVLLRKLLGLGDLLVRFDDCRDRIDAVTNARELIAALKADLPAGLCVGDVKEVSEHQMLATVVNVLETSDDMDPERISSLAVRLKEGGSCDSIVLELPQIWIISDPDFRAKTASIGLYPGSFWMGFLKSWGAVKIAEVFFRKVDPDDKRREPTVTVAVQFRERENLKMCFTFLYDRYLVHPKQKNALRQPWCKLADFEEFKAKTLEKPVPSRPKAAAPDAGKLKINQPTKQHAASPVPRATAAEAKAAKAEDFDRQLTPAEIDSPPRARGCVMVAHGGPFRFCFVWRGVSPSSELPGGTQYQGHSFGYSLSWAGQMRPSRDVRLHEPMLFRGDSGGERRQKALSDHPLHPGLLQDDVAGVPVQMSSRHVAASSDRTSTASGGSVEVCGSSCGVREAAKPHRCRTKPMLPGLQPLISFGVVDFPSIVPSHIFGWIGSASAMKGLSGRQLEAFQMVMSRMERLERENQELMQLLIQMQGLLQQTQQRNAQLVGQARAEAVNSVTGNAAGVALEAQRQTAQAPSRPLPPPFALQTPLTPPPAPATAQTAMGDMQKRKGTDSLEQFWLKG</sequence>
<feature type="compositionally biased region" description="Pro residues" evidence="2">
    <location>
        <begin position="788"/>
        <end position="806"/>
    </location>
</feature>
<evidence type="ECO:0000313" key="3">
    <source>
        <dbReference type="EMBL" id="OLP89110.1"/>
    </source>
</evidence>